<keyword evidence="1" id="KW-0732">Signal</keyword>
<reference evidence="2 3" key="1">
    <citation type="submission" date="2019-09" db="EMBL/GenBank/DDBJ databases">
        <title>Actinomadura physcomitrii sp. nov., a novel actinomycete isolated from moss [Physcomitrium sphaericum (Ludw) Fuernr].</title>
        <authorList>
            <person name="Zhuang X."/>
            <person name="Liu C."/>
        </authorList>
    </citation>
    <scope>NUCLEOTIDE SEQUENCE [LARGE SCALE GENOMIC DNA]</scope>
    <source>
        <strain evidence="2 3">HMC1</strain>
    </source>
</reference>
<organism evidence="2 3">
    <name type="scientific">Actinomadura rudentiformis</name>
    <dbReference type="NCBI Taxonomy" id="359158"/>
    <lineage>
        <taxon>Bacteria</taxon>
        <taxon>Bacillati</taxon>
        <taxon>Actinomycetota</taxon>
        <taxon>Actinomycetes</taxon>
        <taxon>Streptosporangiales</taxon>
        <taxon>Thermomonosporaceae</taxon>
        <taxon>Actinomadura</taxon>
    </lineage>
</organism>
<dbReference type="RefSeq" id="WP_151559279.1">
    <property type="nucleotide sequence ID" value="NZ_WBMT01000003.1"/>
</dbReference>
<dbReference type="AlphaFoldDB" id="A0A6H9Z4K7"/>
<dbReference type="OrthoDB" id="5197560at2"/>
<keyword evidence="3" id="KW-1185">Reference proteome</keyword>
<dbReference type="EMBL" id="WBMT01000003">
    <property type="protein sequence ID" value="KAB2350881.1"/>
    <property type="molecule type" value="Genomic_DNA"/>
</dbReference>
<feature type="chain" id="PRO_5026145342" description="Secreted protein" evidence="1">
    <location>
        <begin position="27"/>
        <end position="88"/>
    </location>
</feature>
<protein>
    <recommendedName>
        <fullName evidence="4">Secreted protein</fullName>
    </recommendedName>
</protein>
<evidence type="ECO:0000313" key="2">
    <source>
        <dbReference type="EMBL" id="KAB2350881.1"/>
    </source>
</evidence>
<feature type="signal peptide" evidence="1">
    <location>
        <begin position="1"/>
        <end position="26"/>
    </location>
</feature>
<proteinExistence type="predicted"/>
<comment type="caution">
    <text evidence="2">The sequence shown here is derived from an EMBL/GenBank/DDBJ whole genome shotgun (WGS) entry which is preliminary data.</text>
</comment>
<dbReference type="Proteomes" id="UP000468735">
    <property type="component" value="Unassembled WGS sequence"/>
</dbReference>
<name>A0A6H9Z4K7_9ACTN</name>
<accession>A0A6H9Z4K7</accession>
<gene>
    <name evidence="2" type="ORF">F8566_07940</name>
</gene>
<evidence type="ECO:0008006" key="4">
    <source>
        <dbReference type="Google" id="ProtNLM"/>
    </source>
</evidence>
<evidence type="ECO:0000313" key="3">
    <source>
        <dbReference type="Proteomes" id="UP000468735"/>
    </source>
</evidence>
<sequence length="88" mass="9915">MKKMLAIAGICAALTAGVVTAPPAGAATASVAQQAESPFRYYDSYYGSNPWWSCYQRGNLGLQRGEWWDYDCREGTYWVELWIQVRPD</sequence>
<evidence type="ECO:0000256" key="1">
    <source>
        <dbReference type="SAM" id="SignalP"/>
    </source>
</evidence>